<dbReference type="EMBL" id="KV921937">
    <property type="protein sequence ID" value="ORE05788.1"/>
    <property type="molecule type" value="Genomic_DNA"/>
</dbReference>
<gene>
    <name evidence="1" type="ORF">BCV72DRAFT_242570</name>
</gene>
<name>A0A1X0R1H2_RHIZD</name>
<dbReference type="VEuPathDB" id="FungiDB:BCV72DRAFT_242570"/>
<accession>A0A1X0R1H2</accession>
<organism evidence="1">
    <name type="scientific">Rhizopus microsporus var. microsporus</name>
    <dbReference type="NCBI Taxonomy" id="86635"/>
    <lineage>
        <taxon>Eukaryota</taxon>
        <taxon>Fungi</taxon>
        <taxon>Fungi incertae sedis</taxon>
        <taxon>Mucoromycota</taxon>
        <taxon>Mucoromycotina</taxon>
        <taxon>Mucoromycetes</taxon>
        <taxon>Mucorales</taxon>
        <taxon>Mucorineae</taxon>
        <taxon>Rhizopodaceae</taxon>
        <taxon>Rhizopus</taxon>
    </lineage>
</organism>
<sequence>MFARRRVTDLFNNVELQITDFNFDEIIDHFRPCAVDPERRDAFTSYHGNGDIRRLTTKEYYHASGSSRCMRFEDNCKRQAGIKEIEANTPTAKVTNDQHYLERIIYMQNSLNRLFDFYGFRVAEFN</sequence>
<dbReference type="Proteomes" id="UP000242414">
    <property type="component" value="Unassembled WGS sequence"/>
</dbReference>
<proteinExistence type="predicted"/>
<reference evidence="1" key="1">
    <citation type="journal article" date="2016" name="Proc. Natl. Acad. Sci. U.S.A.">
        <title>Lipid metabolic changes in an early divergent fungus govern the establishment of a mutualistic symbiosis with endobacteria.</title>
        <authorList>
            <person name="Lastovetsky O.A."/>
            <person name="Gaspar M.L."/>
            <person name="Mondo S.J."/>
            <person name="LaButti K.M."/>
            <person name="Sandor L."/>
            <person name="Grigoriev I.V."/>
            <person name="Henry S.A."/>
            <person name="Pawlowska T.E."/>
        </authorList>
    </citation>
    <scope>NUCLEOTIDE SEQUENCE [LARGE SCALE GENOMIC DNA]</scope>
    <source>
        <strain evidence="1">ATCC 52814</strain>
    </source>
</reference>
<dbReference type="OrthoDB" id="2282220at2759"/>
<protein>
    <submittedName>
        <fullName evidence="1">Uncharacterized protein</fullName>
    </submittedName>
</protein>
<evidence type="ECO:0000313" key="1">
    <source>
        <dbReference type="EMBL" id="ORE05788.1"/>
    </source>
</evidence>
<dbReference type="AlphaFoldDB" id="A0A1X0R1H2"/>